<dbReference type="Proteomes" id="UP000681794">
    <property type="component" value="Chromosome"/>
</dbReference>
<name>A0ACD1E3I7_9MICO</name>
<reference evidence="1" key="1">
    <citation type="submission" date="2021-06" db="EMBL/GenBank/DDBJ databases">
        <authorList>
            <person name="Ellington A.J."/>
            <person name="Bryan N.C."/>
            <person name="Christner B.C."/>
            <person name="Reisch C.R."/>
        </authorList>
    </citation>
    <scope>NUCLEOTIDE SEQUENCE</scope>
    <source>
        <strain evidence="1">L6-1</strain>
    </source>
</reference>
<keyword evidence="2" id="KW-1185">Reference proteome</keyword>
<accession>A0ACD1E3I7</accession>
<evidence type="ECO:0000313" key="2">
    <source>
        <dbReference type="Proteomes" id="UP000681794"/>
    </source>
</evidence>
<sequence length="229" mass="23998">MGTTFLSVTIAFVAAAVIPAVVTAAIRRGDRKRKHQRVLAGAAPDALFTVRSRRWQRVLLRIVGILVLVVGGVLLLAAASTTEDPEALPMGIAGAVGVLVGVAFVLLAGAAARTRIDALPDRLVVRKGFRAEREVHHTAIASIRPWTGPYGGIQARDSAGTVLFDSVAIAIGYRDLEVWLAERAPWAWVAYTGPAAAAPVWTAPGAPGQRGPAQPWPTPDGTGPGTPTR</sequence>
<evidence type="ECO:0000313" key="1">
    <source>
        <dbReference type="EMBL" id="QWS33336.1"/>
    </source>
</evidence>
<protein>
    <submittedName>
        <fullName evidence="1">Uncharacterized protein</fullName>
    </submittedName>
</protein>
<gene>
    <name evidence="1" type="ORF">KM842_14005</name>
</gene>
<proteinExistence type="predicted"/>
<dbReference type="EMBL" id="CP076544">
    <property type="protein sequence ID" value="QWS33336.1"/>
    <property type="molecule type" value="Genomic_DNA"/>
</dbReference>
<organism evidence="1 2">
    <name type="scientific">Curtobacterium aetherium</name>
    <dbReference type="NCBI Taxonomy" id="2841594"/>
    <lineage>
        <taxon>Bacteria</taxon>
        <taxon>Bacillati</taxon>
        <taxon>Actinomycetota</taxon>
        <taxon>Actinomycetes</taxon>
        <taxon>Micrococcales</taxon>
        <taxon>Microbacteriaceae</taxon>
        <taxon>Curtobacterium</taxon>
    </lineage>
</organism>